<protein>
    <submittedName>
        <fullName evidence="4">Protein toll-like protein</fullName>
    </submittedName>
</protein>
<dbReference type="InterPro" id="IPR032675">
    <property type="entry name" value="LRR_dom_sf"/>
</dbReference>
<evidence type="ECO:0000256" key="2">
    <source>
        <dbReference type="ARBA" id="ARBA00022729"/>
    </source>
</evidence>
<dbReference type="GO" id="GO:0005886">
    <property type="term" value="C:plasma membrane"/>
    <property type="evidence" value="ECO:0007669"/>
    <property type="project" value="TreeGrafter"/>
</dbReference>
<keyword evidence="2" id="KW-0732">Signal</keyword>
<evidence type="ECO:0000256" key="3">
    <source>
        <dbReference type="ARBA" id="ARBA00022737"/>
    </source>
</evidence>
<dbReference type="Proteomes" id="UP000288716">
    <property type="component" value="Unassembled WGS sequence"/>
</dbReference>
<keyword evidence="1" id="KW-0433">Leucine-rich repeat</keyword>
<evidence type="ECO:0000313" key="4">
    <source>
        <dbReference type="EMBL" id="RWS21476.1"/>
    </source>
</evidence>
<dbReference type="AlphaFoldDB" id="A0A443S1T0"/>
<dbReference type="SUPFAM" id="SSF52058">
    <property type="entry name" value="L domain-like"/>
    <property type="match status" value="1"/>
</dbReference>
<dbReference type="VEuPathDB" id="VectorBase:LDEU010564"/>
<dbReference type="InterPro" id="IPR050541">
    <property type="entry name" value="LRR_TM_domain-containing"/>
</dbReference>
<sequence length="260" mass="29749">MVIKLSVDNNDLSDIHEEAFRNLSNLEYLDLHQNMLLVVPKASLKLPKLKKLHLSDNRIREISASSIPNQIETLMLRHNKISKIKAFTFVAKRNLTLVDLRNNNVSNLQKNSLLLNSIYSTMPLPNFYISDNPYLCDYDMQWLQLQNRINVTGQYPNIVDLDAVTCKQRFPNKTSHIARINATSSNFLYQYTTHCFALCNCCEFDDCGCEMICPENCSCYHDESWSKNIVDCSAKGIASIPRILPYGVSELYLDGNLITI</sequence>
<dbReference type="STRING" id="299467.A0A443S1T0"/>
<dbReference type="PANTHER" id="PTHR24369">
    <property type="entry name" value="ANTIGEN BSP, PUTATIVE-RELATED"/>
    <property type="match status" value="1"/>
</dbReference>
<proteinExistence type="predicted"/>
<accession>A0A443S1T0</accession>
<evidence type="ECO:0000313" key="5">
    <source>
        <dbReference type="Proteomes" id="UP000288716"/>
    </source>
</evidence>
<dbReference type="InterPro" id="IPR001611">
    <property type="entry name" value="Leu-rich_rpt"/>
</dbReference>
<reference evidence="4 5" key="1">
    <citation type="journal article" date="2018" name="Gigascience">
        <title>Genomes of trombidid mites reveal novel predicted allergens and laterally-transferred genes associated with secondary metabolism.</title>
        <authorList>
            <person name="Dong X."/>
            <person name="Chaisiri K."/>
            <person name="Xia D."/>
            <person name="Armstrong S.D."/>
            <person name="Fang Y."/>
            <person name="Donnelly M.J."/>
            <person name="Kadowaki T."/>
            <person name="McGarry J.W."/>
            <person name="Darby A.C."/>
            <person name="Makepeace B.L."/>
        </authorList>
    </citation>
    <scope>NUCLEOTIDE SEQUENCE [LARGE SCALE GENOMIC DNA]</scope>
    <source>
        <strain evidence="4">UoL-UT</strain>
    </source>
</reference>
<evidence type="ECO:0000256" key="1">
    <source>
        <dbReference type="ARBA" id="ARBA00022614"/>
    </source>
</evidence>
<keyword evidence="3" id="KW-0677">Repeat</keyword>
<gene>
    <name evidence="4" type="ORF">B4U80_05235</name>
</gene>
<dbReference type="PROSITE" id="PS51450">
    <property type="entry name" value="LRR"/>
    <property type="match status" value="1"/>
</dbReference>
<keyword evidence="5" id="KW-1185">Reference proteome</keyword>
<dbReference type="OrthoDB" id="2015831at2759"/>
<dbReference type="Gene3D" id="3.80.10.10">
    <property type="entry name" value="Ribonuclease Inhibitor"/>
    <property type="match status" value="2"/>
</dbReference>
<organism evidence="4 5">
    <name type="scientific">Leptotrombidium deliense</name>
    <dbReference type="NCBI Taxonomy" id="299467"/>
    <lineage>
        <taxon>Eukaryota</taxon>
        <taxon>Metazoa</taxon>
        <taxon>Ecdysozoa</taxon>
        <taxon>Arthropoda</taxon>
        <taxon>Chelicerata</taxon>
        <taxon>Arachnida</taxon>
        <taxon>Acari</taxon>
        <taxon>Acariformes</taxon>
        <taxon>Trombidiformes</taxon>
        <taxon>Prostigmata</taxon>
        <taxon>Anystina</taxon>
        <taxon>Parasitengona</taxon>
        <taxon>Trombiculoidea</taxon>
        <taxon>Trombiculidae</taxon>
        <taxon>Leptotrombidium</taxon>
    </lineage>
</organism>
<dbReference type="Pfam" id="PF13855">
    <property type="entry name" value="LRR_8"/>
    <property type="match status" value="1"/>
</dbReference>
<comment type="caution">
    <text evidence="4">The sequence shown here is derived from an EMBL/GenBank/DDBJ whole genome shotgun (WGS) entry which is preliminary data.</text>
</comment>
<dbReference type="EMBL" id="NCKV01012070">
    <property type="protein sequence ID" value="RWS21476.1"/>
    <property type="molecule type" value="Genomic_DNA"/>
</dbReference>
<name>A0A443S1T0_9ACAR</name>
<dbReference type="SMART" id="SM00369">
    <property type="entry name" value="LRR_TYP"/>
    <property type="match status" value="3"/>
</dbReference>
<dbReference type="PANTHER" id="PTHR24369:SF210">
    <property type="entry name" value="CHAOPTIN-RELATED"/>
    <property type="match status" value="1"/>
</dbReference>
<dbReference type="InterPro" id="IPR003591">
    <property type="entry name" value="Leu-rich_rpt_typical-subtyp"/>
</dbReference>